<protein>
    <submittedName>
        <fullName evidence="4">Arylsulfatase</fullName>
        <ecNumber evidence="4">3.1.6.1</ecNumber>
    </submittedName>
</protein>
<dbReference type="GO" id="GO:0004065">
    <property type="term" value="F:arylsulfatase activity"/>
    <property type="evidence" value="ECO:0007669"/>
    <property type="project" value="UniProtKB-EC"/>
</dbReference>
<name>A0A517QHL6_9PLAN</name>
<evidence type="ECO:0000256" key="1">
    <source>
        <dbReference type="ARBA" id="ARBA00008779"/>
    </source>
</evidence>
<evidence type="ECO:0000256" key="2">
    <source>
        <dbReference type="SAM" id="SignalP"/>
    </source>
</evidence>
<evidence type="ECO:0000313" key="4">
    <source>
        <dbReference type="EMBL" id="QDT31047.1"/>
    </source>
</evidence>
<dbReference type="OrthoDB" id="9783154at2"/>
<sequence length="484" mass="55068" precursor="true">MSHWLIAVVLSFSLFTHAKADEQPNIVFIFIDDMGYGDLSCFHELSADGWDSKTISRYPKTPNIDELASEGLRLTNFYVASPICSPSRVGCTTGQFPSRHLINSYLNSREKNKARGMADFLNPNVPAIARAFQDHGYATAHFGKWHQGGGRDVDDAPLPSAYGFDESLVSFEGLGDRILPPGGLSEQSAKLKRGKIEHVEKHEQTPIYVDRSIDFIERHQNQPFYLHLWLNDVHDAHKPAPGEAEKFTEQTDNINEQKFFAVLVEIDKQIGRLIQRIDKLGLDKKTLIVLTSDNGPTAWARYYRRQKVDPAGSTAGFRGRKWSLYEGGIRMPFIARWPGKIEANAVNQDLILSTVDFFPTFASLAGIDLKETFNIDPKTYFDGEDLSQQLLKNEGQRTKPLLWEYGRDESYLRPGLKRDQSPNLALRDGQWKLLMNDDGSRVELYDFRLSNREKKNVAKQHPDVTQKLSQQLLDWRRALPARTD</sequence>
<comment type="similarity">
    <text evidence="1">Belongs to the sulfatase family.</text>
</comment>
<keyword evidence="5" id="KW-1185">Reference proteome</keyword>
<keyword evidence="2" id="KW-0732">Signal</keyword>
<keyword evidence="4" id="KW-0378">Hydrolase</keyword>
<dbReference type="InterPro" id="IPR000917">
    <property type="entry name" value="Sulfatase_N"/>
</dbReference>
<dbReference type="InterPro" id="IPR017850">
    <property type="entry name" value="Alkaline_phosphatase_core_sf"/>
</dbReference>
<dbReference type="SUPFAM" id="SSF53649">
    <property type="entry name" value="Alkaline phosphatase-like"/>
    <property type="match status" value="1"/>
</dbReference>
<feature type="signal peptide" evidence="2">
    <location>
        <begin position="1"/>
        <end position="20"/>
    </location>
</feature>
<dbReference type="Proteomes" id="UP000315724">
    <property type="component" value="Chromosome"/>
</dbReference>
<dbReference type="EC" id="3.1.6.1" evidence="4"/>
<reference evidence="4 5" key="1">
    <citation type="submission" date="2019-02" db="EMBL/GenBank/DDBJ databases">
        <title>Deep-cultivation of Planctomycetes and their phenomic and genomic characterization uncovers novel biology.</title>
        <authorList>
            <person name="Wiegand S."/>
            <person name="Jogler M."/>
            <person name="Boedeker C."/>
            <person name="Pinto D."/>
            <person name="Vollmers J."/>
            <person name="Rivas-Marin E."/>
            <person name="Kohn T."/>
            <person name="Peeters S.H."/>
            <person name="Heuer A."/>
            <person name="Rast P."/>
            <person name="Oberbeckmann S."/>
            <person name="Bunk B."/>
            <person name="Jeske O."/>
            <person name="Meyerdierks A."/>
            <person name="Storesund J.E."/>
            <person name="Kallscheuer N."/>
            <person name="Luecker S."/>
            <person name="Lage O.M."/>
            <person name="Pohl T."/>
            <person name="Merkel B.J."/>
            <person name="Hornburger P."/>
            <person name="Mueller R.-W."/>
            <person name="Bruemmer F."/>
            <person name="Labrenz M."/>
            <person name="Spormann A.M."/>
            <person name="Op den Camp H."/>
            <person name="Overmann J."/>
            <person name="Amann R."/>
            <person name="Jetten M.S.M."/>
            <person name="Mascher T."/>
            <person name="Medema M.H."/>
            <person name="Devos D.P."/>
            <person name="Kaster A.-K."/>
            <person name="Ovreas L."/>
            <person name="Rohde M."/>
            <person name="Galperin M.Y."/>
            <person name="Jogler C."/>
        </authorList>
    </citation>
    <scope>NUCLEOTIDE SEQUENCE [LARGE SCALE GENOMIC DNA]</scope>
    <source>
        <strain evidence="4 5">Mal48</strain>
    </source>
</reference>
<proteinExistence type="inferred from homology"/>
<dbReference type="Gene3D" id="3.40.720.10">
    <property type="entry name" value="Alkaline Phosphatase, subunit A"/>
    <property type="match status" value="1"/>
</dbReference>
<gene>
    <name evidence="4" type="primary">atsA_3</name>
    <name evidence="4" type="ORF">Mal48_02770</name>
</gene>
<feature type="chain" id="PRO_5022206311" evidence="2">
    <location>
        <begin position="21"/>
        <end position="484"/>
    </location>
</feature>
<dbReference type="RefSeq" id="WP_145195344.1">
    <property type="nucleotide sequence ID" value="NZ_CP036267.1"/>
</dbReference>
<dbReference type="Gene3D" id="3.30.1120.10">
    <property type="match status" value="1"/>
</dbReference>
<evidence type="ECO:0000259" key="3">
    <source>
        <dbReference type="Pfam" id="PF00884"/>
    </source>
</evidence>
<dbReference type="AlphaFoldDB" id="A0A517QHL6"/>
<feature type="domain" description="Sulfatase N-terminal" evidence="3">
    <location>
        <begin position="24"/>
        <end position="367"/>
    </location>
</feature>
<dbReference type="EMBL" id="CP036267">
    <property type="protein sequence ID" value="QDT31047.1"/>
    <property type="molecule type" value="Genomic_DNA"/>
</dbReference>
<dbReference type="Pfam" id="PF00884">
    <property type="entry name" value="Sulfatase"/>
    <property type="match status" value="1"/>
</dbReference>
<organism evidence="4 5">
    <name type="scientific">Thalassoglobus polymorphus</name>
    <dbReference type="NCBI Taxonomy" id="2527994"/>
    <lineage>
        <taxon>Bacteria</taxon>
        <taxon>Pseudomonadati</taxon>
        <taxon>Planctomycetota</taxon>
        <taxon>Planctomycetia</taxon>
        <taxon>Planctomycetales</taxon>
        <taxon>Planctomycetaceae</taxon>
        <taxon>Thalassoglobus</taxon>
    </lineage>
</organism>
<evidence type="ECO:0000313" key="5">
    <source>
        <dbReference type="Proteomes" id="UP000315724"/>
    </source>
</evidence>
<accession>A0A517QHL6</accession>
<dbReference type="InterPro" id="IPR050738">
    <property type="entry name" value="Sulfatase"/>
</dbReference>
<dbReference type="PANTHER" id="PTHR42693">
    <property type="entry name" value="ARYLSULFATASE FAMILY MEMBER"/>
    <property type="match status" value="1"/>
</dbReference>
<dbReference type="PANTHER" id="PTHR42693:SF33">
    <property type="entry name" value="ARYLSULFATASE"/>
    <property type="match status" value="1"/>
</dbReference>
<dbReference type="KEGG" id="tpol:Mal48_02770"/>